<organism evidence="2 3">
    <name type="scientific">Pseudoduganella violacea</name>
    <dbReference type="NCBI Taxonomy" id="1715466"/>
    <lineage>
        <taxon>Bacteria</taxon>
        <taxon>Pseudomonadati</taxon>
        <taxon>Pseudomonadota</taxon>
        <taxon>Betaproteobacteria</taxon>
        <taxon>Burkholderiales</taxon>
        <taxon>Oxalobacteraceae</taxon>
        <taxon>Telluria group</taxon>
        <taxon>Pseudoduganella</taxon>
    </lineage>
</organism>
<gene>
    <name evidence="2" type="ORF">FHS03_005105</name>
</gene>
<dbReference type="GO" id="GO:0004497">
    <property type="term" value="F:monooxygenase activity"/>
    <property type="evidence" value="ECO:0007669"/>
    <property type="project" value="UniProtKB-KW"/>
</dbReference>
<proteinExistence type="predicted"/>
<dbReference type="InterPro" id="IPR007138">
    <property type="entry name" value="ABM_dom"/>
</dbReference>
<dbReference type="InterPro" id="IPR011008">
    <property type="entry name" value="Dimeric_a/b-barrel"/>
</dbReference>
<dbReference type="InterPro" id="IPR050744">
    <property type="entry name" value="AI-2_Isomerase_LsrG"/>
</dbReference>
<sequence length="106" mass="11816">MYLLATLDAHPQFRTSLLAALDQLVAHARTEPGTLQYEVLTTIEDENRIMVFERYTDAAALQAHLDSAPLQAVIAQFEHSLSTPPSLVRMARRDGFLREGLANAPR</sequence>
<name>A0A7W5BF63_9BURK</name>
<keyword evidence="3" id="KW-1185">Reference proteome</keyword>
<dbReference type="PROSITE" id="PS51725">
    <property type="entry name" value="ABM"/>
    <property type="match status" value="1"/>
</dbReference>
<dbReference type="AlphaFoldDB" id="A0A7W5BF63"/>
<evidence type="ECO:0000313" key="3">
    <source>
        <dbReference type="Proteomes" id="UP000541535"/>
    </source>
</evidence>
<protein>
    <submittedName>
        <fullName evidence="2">Quinol monooxygenase YgiN</fullName>
    </submittedName>
</protein>
<feature type="domain" description="ABM" evidence="1">
    <location>
        <begin position="1"/>
        <end position="90"/>
    </location>
</feature>
<keyword evidence="2" id="KW-0503">Monooxygenase</keyword>
<dbReference type="PANTHER" id="PTHR33336">
    <property type="entry name" value="QUINOL MONOOXYGENASE YGIN-RELATED"/>
    <property type="match status" value="1"/>
</dbReference>
<reference evidence="2 3" key="1">
    <citation type="submission" date="2020-08" db="EMBL/GenBank/DDBJ databases">
        <title>Genomic Encyclopedia of Type Strains, Phase III (KMG-III): the genomes of soil and plant-associated and newly described type strains.</title>
        <authorList>
            <person name="Whitman W."/>
        </authorList>
    </citation>
    <scope>NUCLEOTIDE SEQUENCE [LARGE SCALE GENOMIC DNA]</scope>
    <source>
        <strain evidence="2 3">CECT 8897</strain>
    </source>
</reference>
<dbReference type="PANTHER" id="PTHR33336:SF3">
    <property type="entry name" value="ABM DOMAIN-CONTAINING PROTEIN"/>
    <property type="match status" value="1"/>
</dbReference>
<keyword evidence="2" id="KW-0560">Oxidoreductase</keyword>
<evidence type="ECO:0000259" key="1">
    <source>
        <dbReference type="PROSITE" id="PS51725"/>
    </source>
</evidence>
<dbReference type="RefSeq" id="WP_183443686.1">
    <property type="nucleotide sequence ID" value="NZ_JACHXD010000023.1"/>
</dbReference>
<accession>A0A7W5BF63</accession>
<dbReference type="Gene3D" id="3.30.70.100">
    <property type="match status" value="1"/>
</dbReference>
<dbReference type="Pfam" id="PF03992">
    <property type="entry name" value="ABM"/>
    <property type="match status" value="1"/>
</dbReference>
<dbReference type="SUPFAM" id="SSF54909">
    <property type="entry name" value="Dimeric alpha+beta barrel"/>
    <property type="match status" value="1"/>
</dbReference>
<comment type="caution">
    <text evidence="2">The sequence shown here is derived from an EMBL/GenBank/DDBJ whole genome shotgun (WGS) entry which is preliminary data.</text>
</comment>
<dbReference type="EMBL" id="JACHXD010000023">
    <property type="protein sequence ID" value="MBB3122009.1"/>
    <property type="molecule type" value="Genomic_DNA"/>
</dbReference>
<dbReference type="Proteomes" id="UP000541535">
    <property type="component" value="Unassembled WGS sequence"/>
</dbReference>
<evidence type="ECO:0000313" key="2">
    <source>
        <dbReference type="EMBL" id="MBB3122009.1"/>
    </source>
</evidence>